<evidence type="ECO:0000256" key="7">
    <source>
        <dbReference type="SAM" id="MobiDB-lite"/>
    </source>
</evidence>
<evidence type="ECO:0000256" key="1">
    <source>
        <dbReference type="ARBA" id="ARBA00005054"/>
    </source>
</evidence>
<dbReference type="UniPathway" id="UPA00074">
    <property type="reaction ID" value="UER00126"/>
</dbReference>
<dbReference type="InterPro" id="IPR001555">
    <property type="entry name" value="GART_AS"/>
</dbReference>
<dbReference type="EMBL" id="SNWQ01000020">
    <property type="protein sequence ID" value="TDO36283.1"/>
    <property type="molecule type" value="Genomic_DNA"/>
</dbReference>
<dbReference type="AlphaFoldDB" id="A0A4R6JJC3"/>
<comment type="caution">
    <text evidence="6">Lacks conserved residue(s) required for the propagation of feature annotation.</text>
</comment>
<proteinExistence type="inferred from homology"/>
<feature type="region of interest" description="Disordered" evidence="7">
    <location>
        <begin position="241"/>
        <end position="261"/>
    </location>
</feature>
<evidence type="ECO:0000259" key="8">
    <source>
        <dbReference type="Pfam" id="PF00551"/>
    </source>
</evidence>
<reference evidence="9 10" key="1">
    <citation type="submission" date="2019-03" db="EMBL/GenBank/DDBJ databases">
        <title>Genomic Encyclopedia of Type Strains, Phase III (KMG-III): the genomes of soil and plant-associated and newly described type strains.</title>
        <authorList>
            <person name="Whitman W."/>
        </authorList>
    </citation>
    <scope>NUCLEOTIDE SEQUENCE [LARGE SCALE GENOMIC DNA]</scope>
    <source>
        <strain evidence="9 10">VKM Ac-2527</strain>
    </source>
</reference>
<dbReference type="GO" id="GO:0005829">
    <property type="term" value="C:cytosol"/>
    <property type="evidence" value="ECO:0007669"/>
    <property type="project" value="TreeGrafter"/>
</dbReference>
<evidence type="ECO:0000256" key="4">
    <source>
        <dbReference type="ARBA" id="ARBA00038440"/>
    </source>
</evidence>
<dbReference type="Proteomes" id="UP000295388">
    <property type="component" value="Unassembled WGS sequence"/>
</dbReference>
<dbReference type="Gene3D" id="3.40.50.170">
    <property type="entry name" value="Formyl transferase, N-terminal domain"/>
    <property type="match status" value="1"/>
</dbReference>
<dbReference type="NCBIfam" id="TIGR00639">
    <property type="entry name" value="PurN"/>
    <property type="match status" value="1"/>
</dbReference>
<keyword evidence="2 6" id="KW-0808">Transferase</keyword>
<comment type="caution">
    <text evidence="9">The sequence shown here is derived from an EMBL/GenBank/DDBJ whole genome shotgun (WGS) entry which is preliminary data.</text>
</comment>
<dbReference type="InterPro" id="IPR004607">
    <property type="entry name" value="GART"/>
</dbReference>
<evidence type="ECO:0000256" key="2">
    <source>
        <dbReference type="ARBA" id="ARBA00022679"/>
    </source>
</evidence>
<feature type="compositionally biased region" description="Basic and acidic residues" evidence="7">
    <location>
        <begin position="245"/>
        <end position="261"/>
    </location>
</feature>
<name>A0A4R6JJC3_9ACTN</name>
<organism evidence="9 10">
    <name type="scientific">Kribbella caucasensis</name>
    <dbReference type="NCBI Taxonomy" id="2512215"/>
    <lineage>
        <taxon>Bacteria</taxon>
        <taxon>Bacillati</taxon>
        <taxon>Actinomycetota</taxon>
        <taxon>Actinomycetes</taxon>
        <taxon>Propionibacteriales</taxon>
        <taxon>Kribbellaceae</taxon>
        <taxon>Kribbella</taxon>
    </lineage>
</organism>
<evidence type="ECO:0000313" key="10">
    <source>
        <dbReference type="Proteomes" id="UP000295388"/>
    </source>
</evidence>
<feature type="site" description="Raises pKa of active site His" evidence="6">
    <location>
        <position position="188"/>
    </location>
</feature>
<keyword evidence="10" id="KW-1185">Reference proteome</keyword>
<comment type="pathway">
    <text evidence="1 6">Purine metabolism; IMP biosynthesis via de novo pathway; N(2)-formyl-N(1)-(5-phospho-D-ribosyl)glycinamide from N(1)-(5-phospho-D-ribosyl)glycinamide (10-formyl THF route): step 1/1.</text>
</comment>
<dbReference type="PROSITE" id="PS00373">
    <property type="entry name" value="GART"/>
    <property type="match status" value="1"/>
</dbReference>
<feature type="binding site" evidence="6">
    <location>
        <begin position="135"/>
        <end position="138"/>
    </location>
    <ligand>
        <name>(6R)-10-formyltetrahydrofolate</name>
        <dbReference type="ChEBI" id="CHEBI:195366"/>
    </ligand>
</feature>
<comment type="catalytic activity">
    <reaction evidence="5 6">
        <text>N(1)-(5-phospho-beta-D-ribosyl)glycinamide + (6R)-10-formyltetrahydrofolate = N(2)-formyl-N(1)-(5-phospho-beta-D-ribosyl)glycinamide + (6S)-5,6,7,8-tetrahydrofolate + H(+)</text>
        <dbReference type="Rhea" id="RHEA:15053"/>
        <dbReference type="ChEBI" id="CHEBI:15378"/>
        <dbReference type="ChEBI" id="CHEBI:57453"/>
        <dbReference type="ChEBI" id="CHEBI:143788"/>
        <dbReference type="ChEBI" id="CHEBI:147286"/>
        <dbReference type="ChEBI" id="CHEBI:195366"/>
        <dbReference type="EC" id="2.1.2.2"/>
    </reaction>
</comment>
<comment type="similarity">
    <text evidence="4 6">Belongs to the GART family.</text>
</comment>
<gene>
    <name evidence="6" type="primary">purN</name>
    <name evidence="9" type="ORF">EV643_12013</name>
</gene>
<dbReference type="PANTHER" id="PTHR43369">
    <property type="entry name" value="PHOSPHORIBOSYLGLYCINAMIDE FORMYLTRANSFERASE"/>
    <property type="match status" value="1"/>
</dbReference>
<sequence>MFRSALTAAEVCPVASIFCIVTSAKRLAPADSSRVILRSTNLEEPMSANLVVLASGEGTTLQAILDACGTRIDATITAVGTDRLGTGAEARAGRHGIPVFTNTLEDFTSRDDFDRALARAIGKFDPDLLVLAGYMKILSSAVIGTYPTINTHPALSPSFPGAHAVRDALAHGVKVTGVTIHWVDEGIDTGEIIAQAPVAVADDDTTDSLRRRIQSIERDLYVKVIGELVSESPLTLRRHLTQPGIDRDGETGSDGPEQHQS</sequence>
<dbReference type="RefSeq" id="WP_370452412.1">
    <property type="nucleotide sequence ID" value="NZ_SNWQ01000020.1"/>
</dbReference>
<dbReference type="InterPro" id="IPR036477">
    <property type="entry name" value="Formyl_transf_N_sf"/>
</dbReference>
<comment type="function">
    <text evidence="6">Catalyzes the transfer of a formyl group from 10-formyltetrahydrofolate to 5-phospho-ribosyl-glycinamide (GAR), producing 5-phospho-ribosyl-N-formylglycinamide (FGAR) and tetrahydrofolate.</text>
</comment>
<dbReference type="GO" id="GO:0006189">
    <property type="term" value="P:'de novo' IMP biosynthetic process"/>
    <property type="evidence" value="ECO:0007669"/>
    <property type="project" value="UniProtKB-UniRule"/>
</dbReference>
<dbReference type="SUPFAM" id="SSF53328">
    <property type="entry name" value="Formyltransferase"/>
    <property type="match status" value="1"/>
</dbReference>
<keyword evidence="3 6" id="KW-0658">Purine biosynthesis</keyword>
<evidence type="ECO:0000256" key="3">
    <source>
        <dbReference type="ARBA" id="ARBA00022755"/>
    </source>
</evidence>
<dbReference type="PANTHER" id="PTHR43369:SF2">
    <property type="entry name" value="PHOSPHORIBOSYLGLYCINAMIDE FORMYLTRANSFERASE"/>
    <property type="match status" value="1"/>
</dbReference>
<feature type="binding site" evidence="6">
    <location>
        <position position="110"/>
    </location>
    <ligand>
        <name>(6R)-10-formyltetrahydrofolate</name>
        <dbReference type="ChEBI" id="CHEBI:195366"/>
    </ligand>
</feature>
<evidence type="ECO:0000256" key="6">
    <source>
        <dbReference type="HAMAP-Rule" id="MF_01930"/>
    </source>
</evidence>
<dbReference type="EC" id="2.1.2.2" evidence="6"/>
<evidence type="ECO:0000313" key="9">
    <source>
        <dbReference type="EMBL" id="TDO36283.1"/>
    </source>
</evidence>
<accession>A0A4R6JJC3</accession>
<dbReference type="Pfam" id="PF00551">
    <property type="entry name" value="Formyl_trans_N"/>
    <property type="match status" value="1"/>
</dbReference>
<dbReference type="GO" id="GO:0004644">
    <property type="term" value="F:phosphoribosylglycinamide formyltransferase activity"/>
    <property type="evidence" value="ECO:0007669"/>
    <property type="project" value="UniProtKB-UniRule"/>
</dbReference>
<dbReference type="HAMAP" id="MF_01930">
    <property type="entry name" value="PurN"/>
    <property type="match status" value="1"/>
</dbReference>
<dbReference type="CDD" id="cd08645">
    <property type="entry name" value="FMT_core_GART"/>
    <property type="match status" value="1"/>
</dbReference>
<feature type="binding site" evidence="6">
    <location>
        <position position="150"/>
    </location>
    <ligand>
        <name>(6R)-10-formyltetrahydrofolate</name>
        <dbReference type="ChEBI" id="CHEBI:195366"/>
    </ligand>
</feature>
<feature type="domain" description="Formyl transferase N-terminal" evidence="8">
    <location>
        <begin position="49"/>
        <end position="225"/>
    </location>
</feature>
<feature type="active site" description="Proton donor" evidence="6">
    <location>
        <position position="152"/>
    </location>
</feature>
<dbReference type="InterPro" id="IPR002376">
    <property type="entry name" value="Formyl_transf_N"/>
</dbReference>
<evidence type="ECO:0000256" key="5">
    <source>
        <dbReference type="ARBA" id="ARBA00047664"/>
    </source>
</evidence>
<protein>
    <recommendedName>
        <fullName evidence="6">Phosphoribosylglycinamide formyltransferase</fullName>
        <ecNumber evidence="6">2.1.2.2</ecNumber>
    </recommendedName>
    <alternativeName>
        <fullName evidence="6">5'-phosphoribosylglycinamide transformylase</fullName>
    </alternativeName>
    <alternativeName>
        <fullName evidence="6">GAR transformylase</fullName>
        <shortName evidence="6">GART</shortName>
    </alternativeName>
</protein>